<gene>
    <name evidence="1" type="ORF">DSM107003_37190</name>
</gene>
<dbReference type="RefSeq" id="WP_127055571.1">
    <property type="nucleotide sequence ID" value="NZ_RSCM01000013.1"/>
</dbReference>
<reference evidence="1 2" key="1">
    <citation type="journal article" date="2019" name="Genome Biol. Evol.">
        <title>Day and night: Metabolic profiles and evolutionary relationships of six axenic non-marine cyanobacteria.</title>
        <authorList>
            <person name="Will S.E."/>
            <person name="Henke P."/>
            <person name="Boedeker C."/>
            <person name="Huang S."/>
            <person name="Brinkmann H."/>
            <person name="Rohde M."/>
            <person name="Jarek M."/>
            <person name="Friedl T."/>
            <person name="Seufert S."/>
            <person name="Schumacher M."/>
            <person name="Overmann J."/>
            <person name="Neumann-Schaal M."/>
            <person name="Petersen J."/>
        </authorList>
    </citation>
    <scope>NUCLEOTIDE SEQUENCE [LARGE SCALE GENOMIC DNA]</scope>
    <source>
        <strain evidence="1 2">SAG 1403-4b</strain>
    </source>
</reference>
<dbReference type="Proteomes" id="UP000276103">
    <property type="component" value="Unassembled WGS sequence"/>
</dbReference>
<comment type="caution">
    <text evidence="1">The sequence shown here is derived from an EMBL/GenBank/DDBJ whole genome shotgun (WGS) entry which is preliminary data.</text>
</comment>
<dbReference type="AlphaFoldDB" id="A0A433UL62"/>
<protein>
    <submittedName>
        <fullName evidence="1">Uncharacterized protein</fullName>
    </submittedName>
</protein>
<keyword evidence="2" id="KW-1185">Reference proteome</keyword>
<evidence type="ECO:0000313" key="2">
    <source>
        <dbReference type="Proteomes" id="UP000276103"/>
    </source>
</evidence>
<evidence type="ECO:0000313" key="1">
    <source>
        <dbReference type="EMBL" id="RUS94590.1"/>
    </source>
</evidence>
<accession>A0A433UL62</accession>
<name>A0A433UL62_ANAVA</name>
<dbReference type="OrthoDB" id="508362at2"/>
<proteinExistence type="predicted"/>
<sequence length="268" mass="31071">MQSSQIKQHSQNNPGIIPNPKRLVMTVGDARIGKSTIARLLIEIYLESKLNLRVYYSGNRNKLYAYQLLLPIAQLPLTQGGADQLLIDLETFSDVQVALSDLPGQNFEEFRQFAQEVMLWDAIAQLGYRITFVHPISYRRDCTEYLQELFNCYGDKADYIIIKNLYFGDEFPYYDGSDIQQHIQASGGDELYLGRLWRDSYELVESLDSPYSYAVQNYEIDFMNRSRVFNWMEEFSGQIKNNKHIEELLGLLNITSSLDLPNQLINDF</sequence>
<dbReference type="EMBL" id="RSCM01000013">
    <property type="protein sequence ID" value="RUS94590.1"/>
    <property type="molecule type" value="Genomic_DNA"/>
</dbReference>
<organism evidence="1 2">
    <name type="scientific">Trichormus variabilis SAG 1403-4b</name>
    <dbReference type="NCBI Taxonomy" id="447716"/>
    <lineage>
        <taxon>Bacteria</taxon>
        <taxon>Bacillati</taxon>
        <taxon>Cyanobacteriota</taxon>
        <taxon>Cyanophyceae</taxon>
        <taxon>Nostocales</taxon>
        <taxon>Nostocaceae</taxon>
        <taxon>Trichormus</taxon>
    </lineage>
</organism>